<dbReference type="PANTHER" id="PTHR14226">
    <property type="entry name" value="NEUROPATHY TARGET ESTERASE/SWISS CHEESE D.MELANOGASTER"/>
    <property type="match status" value="1"/>
</dbReference>
<feature type="active site" description="Nucleophile" evidence="4">
    <location>
        <position position="72"/>
    </location>
</feature>
<dbReference type="RefSeq" id="WP_108687325.1">
    <property type="nucleotide sequence ID" value="NZ_QCYK01000002.1"/>
</dbReference>
<feature type="short sequence motif" description="GXSXG" evidence="4">
    <location>
        <begin position="70"/>
        <end position="74"/>
    </location>
</feature>
<dbReference type="Pfam" id="PF01734">
    <property type="entry name" value="Patatin"/>
    <property type="match status" value="1"/>
</dbReference>
<feature type="active site" description="Proton acceptor" evidence="4">
    <location>
        <position position="216"/>
    </location>
</feature>
<feature type="chain" id="PRO_5015575389" description="PNPLA domain-containing protein" evidence="5">
    <location>
        <begin position="29"/>
        <end position="749"/>
    </location>
</feature>
<dbReference type="PANTHER" id="PTHR14226:SF76">
    <property type="entry name" value="NTE FAMILY PROTEIN RSSA"/>
    <property type="match status" value="1"/>
</dbReference>
<dbReference type="SUPFAM" id="SSF52151">
    <property type="entry name" value="FabD/lysophospholipase-like"/>
    <property type="match status" value="1"/>
</dbReference>
<dbReference type="CDD" id="cd07205">
    <property type="entry name" value="Pat_PNPLA6_PNPLA7_NTE1_like"/>
    <property type="match status" value="1"/>
</dbReference>
<keyword evidence="1 4" id="KW-0378">Hydrolase</keyword>
<organism evidence="7 8">
    <name type="scientific">Chitinophaga parva</name>
    <dbReference type="NCBI Taxonomy" id="2169414"/>
    <lineage>
        <taxon>Bacteria</taxon>
        <taxon>Pseudomonadati</taxon>
        <taxon>Bacteroidota</taxon>
        <taxon>Chitinophagia</taxon>
        <taxon>Chitinophagales</taxon>
        <taxon>Chitinophagaceae</taxon>
        <taxon>Chitinophaga</taxon>
    </lineage>
</organism>
<dbReference type="Gene3D" id="3.10.20.310">
    <property type="entry name" value="membrane protein fhac"/>
    <property type="match status" value="1"/>
</dbReference>
<dbReference type="OrthoDB" id="9770965at2"/>
<dbReference type="Proteomes" id="UP000244450">
    <property type="component" value="Unassembled WGS sequence"/>
</dbReference>
<dbReference type="InterPro" id="IPR050301">
    <property type="entry name" value="NTE"/>
</dbReference>
<protein>
    <recommendedName>
        <fullName evidence="6">PNPLA domain-containing protein</fullName>
    </recommendedName>
</protein>
<feature type="short sequence motif" description="GXGXXG" evidence="4">
    <location>
        <begin position="43"/>
        <end position="48"/>
    </location>
</feature>
<dbReference type="Pfam" id="PF19143">
    <property type="entry name" value="Omp85_2"/>
    <property type="match status" value="1"/>
</dbReference>
<reference evidence="7 8" key="1">
    <citation type="submission" date="2018-04" db="EMBL/GenBank/DDBJ databases">
        <title>Chitinophaga fuyangensis sp. nov., isolated from soil in a chemical factory.</title>
        <authorList>
            <person name="Chen K."/>
        </authorList>
    </citation>
    <scope>NUCLEOTIDE SEQUENCE [LARGE SCALE GENOMIC DNA]</scope>
    <source>
        <strain evidence="7 8">LY-1</strain>
    </source>
</reference>
<evidence type="ECO:0000256" key="3">
    <source>
        <dbReference type="ARBA" id="ARBA00023098"/>
    </source>
</evidence>
<dbReference type="InterPro" id="IPR002641">
    <property type="entry name" value="PNPLA_dom"/>
</dbReference>
<comment type="caution">
    <text evidence="7">The sequence shown here is derived from an EMBL/GenBank/DDBJ whole genome shotgun (WGS) entry which is preliminary data.</text>
</comment>
<sequence length="749" mass="84119">MELVFQARVYRCLLLLLFILGMHPAVMAQTHNDRPRIGVALSGGGAKGLAHIGILEAIDSAGLKIDYVSGTSMGSIVGALYAVGYPADSIEAMTRRINWGRLFSNRPLLSEISYEEKDEFGKYALEVPFQGNKPKLESGVIVGEELWLQLAQLFWPVQDVRDFSRFNIPFKCIATDIATGDMVTLDSGDIVTAVRASIAIPSIFSAVQIGDKKLVDGGVVRNFPVLTLKDMGADITIGSNVGTGLRKANELKTPVDIIYQLGFYKDAMDFKEERKVTDIFIQHTMHEYSVASFGSVDSIIEKGKELGRQYYPVFKHLADSLRALYPDAVPIPCRMPEINRVQLAGVQVKGLVHSDSSFFIGKMGLKIGRWYGDAQFRKAIQDVYGTRFYKNITYSLDPAGPGRVFMNIQVEETPLTYVKVALNYNTYTGISAIASISRRNFLVKNSNAFVTVAVSEYPRVKGEFLKFLGRQRNIGFRLYTDFENNNLPIYQDFKQLQEYNSKFLTGGGALQYSLHNTMVFGVATQWEHVWLKPKISPYPEVAGHTRQLNSYFYYGLNTLNRSVFPTRGVKITLEAGEVYSHHPNFNFYQEPTQEDSSRLNFDDYKRFLLKVNYNVPAGRRGAFEFSTNAAVNLGYRPNLVNNYIVGGLTDQVRYQVPFAGMYEGEVLTGSISTLGLRYQYEFLNNFFVVPRANVAIYNYADKAHTKYNYLSGYALGAAYSSALGPIEVSWMYSDQSRKVGFYVNVGFNF</sequence>
<accession>A0A2T7BGT1</accession>
<dbReference type="GO" id="GO:0016042">
    <property type="term" value="P:lipid catabolic process"/>
    <property type="evidence" value="ECO:0007669"/>
    <property type="project" value="UniProtKB-UniRule"/>
</dbReference>
<evidence type="ECO:0000313" key="8">
    <source>
        <dbReference type="Proteomes" id="UP000244450"/>
    </source>
</evidence>
<evidence type="ECO:0000256" key="1">
    <source>
        <dbReference type="ARBA" id="ARBA00022801"/>
    </source>
</evidence>
<dbReference type="InterPro" id="IPR043864">
    <property type="entry name" value="Omp85-like_dom"/>
</dbReference>
<dbReference type="GO" id="GO:0016787">
    <property type="term" value="F:hydrolase activity"/>
    <property type="evidence" value="ECO:0007669"/>
    <property type="project" value="UniProtKB-UniRule"/>
</dbReference>
<dbReference type="Gene3D" id="3.40.1090.10">
    <property type="entry name" value="Cytosolic phospholipase A2 catalytic domain"/>
    <property type="match status" value="2"/>
</dbReference>
<gene>
    <name evidence="7" type="ORF">DCC81_14460</name>
</gene>
<evidence type="ECO:0000259" key="6">
    <source>
        <dbReference type="PROSITE" id="PS51635"/>
    </source>
</evidence>
<name>A0A2T7BGT1_9BACT</name>
<keyword evidence="5" id="KW-0732">Signal</keyword>
<proteinExistence type="predicted"/>
<evidence type="ECO:0000313" key="7">
    <source>
        <dbReference type="EMBL" id="PUZ25485.1"/>
    </source>
</evidence>
<feature type="signal peptide" evidence="5">
    <location>
        <begin position="1"/>
        <end position="28"/>
    </location>
</feature>
<evidence type="ECO:0000256" key="4">
    <source>
        <dbReference type="PROSITE-ProRule" id="PRU01161"/>
    </source>
</evidence>
<keyword evidence="3 4" id="KW-0443">Lipid metabolism</keyword>
<evidence type="ECO:0000256" key="5">
    <source>
        <dbReference type="SAM" id="SignalP"/>
    </source>
</evidence>
<dbReference type="PROSITE" id="PS51635">
    <property type="entry name" value="PNPLA"/>
    <property type="match status" value="1"/>
</dbReference>
<keyword evidence="2 4" id="KW-0442">Lipid degradation</keyword>
<dbReference type="InterPro" id="IPR016035">
    <property type="entry name" value="Acyl_Trfase/lysoPLipase"/>
</dbReference>
<dbReference type="EMBL" id="QCYK01000002">
    <property type="protein sequence ID" value="PUZ25485.1"/>
    <property type="molecule type" value="Genomic_DNA"/>
</dbReference>
<feature type="domain" description="PNPLA" evidence="6">
    <location>
        <begin position="39"/>
        <end position="229"/>
    </location>
</feature>
<keyword evidence="8" id="KW-1185">Reference proteome</keyword>
<feature type="short sequence motif" description="DGA/G" evidence="4">
    <location>
        <begin position="216"/>
        <end position="218"/>
    </location>
</feature>
<evidence type="ECO:0000256" key="2">
    <source>
        <dbReference type="ARBA" id="ARBA00022963"/>
    </source>
</evidence>
<dbReference type="AlphaFoldDB" id="A0A2T7BGT1"/>